<dbReference type="AlphaFoldDB" id="A0A6J4UEZ3"/>
<proteinExistence type="predicted"/>
<evidence type="ECO:0000256" key="1">
    <source>
        <dbReference type="SAM" id="MobiDB-lite"/>
    </source>
</evidence>
<feature type="compositionally biased region" description="Basic and acidic residues" evidence="1">
    <location>
        <begin position="20"/>
        <end position="39"/>
    </location>
</feature>
<feature type="compositionally biased region" description="Polar residues" evidence="1">
    <location>
        <begin position="61"/>
        <end position="70"/>
    </location>
</feature>
<accession>A0A6J4UEZ3</accession>
<dbReference type="EMBL" id="CADCWG010000083">
    <property type="protein sequence ID" value="CAA9546314.1"/>
    <property type="molecule type" value="Genomic_DNA"/>
</dbReference>
<reference evidence="2" key="1">
    <citation type="submission" date="2020-02" db="EMBL/GenBank/DDBJ databases">
        <authorList>
            <person name="Meier V. D."/>
        </authorList>
    </citation>
    <scope>NUCLEOTIDE SEQUENCE</scope>
    <source>
        <strain evidence="2">AVDCRST_MAG49</strain>
    </source>
</reference>
<feature type="region of interest" description="Disordered" evidence="1">
    <location>
        <begin position="1"/>
        <end position="70"/>
    </location>
</feature>
<organism evidence="2">
    <name type="scientific">uncultured Thermomicrobiales bacterium</name>
    <dbReference type="NCBI Taxonomy" id="1645740"/>
    <lineage>
        <taxon>Bacteria</taxon>
        <taxon>Pseudomonadati</taxon>
        <taxon>Thermomicrobiota</taxon>
        <taxon>Thermomicrobia</taxon>
        <taxon>Thermomicrobiales</taxon>
        <taxon>environmental samples</taxon>
    </lineage>
</organism>
<protein>
    <submittedName>
        <fullName evidence="2">Uncharacterized protein</fullName>
    </submittedName>
</protein>
<sequence>MGRSIALRPSPTPQRRSHQGHGDAPRHAAHLTPHEDMRASEATPAMRGRALPIGSPCRAHSSPSGAGSAR</sequence>
<name>A0A6J4UEZ3_9BACT</name>
<evidence type="ECO:0000313" key="2">
    <source>
        <dbReference type="EMBL" id="CAA9546314.1"/>
    </source>
</evidence>
<gene>
    <name evidence="2" type="ORF">AVDCRST_MAG49-1371</name>
</gene>